<evidence type="ECO:0000256" key="9">
    <source>
        <dbReference type="SAM" id="MobiDB-lite"/>
    </source>
</evidence>
<accession>A0AAJ7SY76</accession>
<feature type="transmembrane region" description="Helical" evidence="10">
    <location>
        <begin position="320"/>
        <end position="342"/>
    </location>
</feature>
<evidence type="ECO:0000259" key="11">
    <source>
        <dbReference type="PROSITE" id="PS50893"/>
    </source>
</evidence>
<feature type="transmembrane region" description="Helical" evidence="10">
    <location>
        <begin position="1298"/>
        <end position="1325"/>
    </location>
</feature>
<feature type="transmembrane region" description="Helical" evidence="10">
    <location>
        <begin position="1257"/>
        <end position="1278"/>
    </location>
</feature>
<dbReference type="InterPro" id="IPR003439">
    <property type="entry name" value="ABC_transporter-like_ATP-bd"/>
</dbReference>
<dbReference type="SMART" id="SM00382">
    <property type="entry name" value="AAA"/>
    <property type="match status" value="2"/>
</dbReference>
<dbReference type="GO" id="GO:0016020">
    <property type="term" value="C:membrane"/>
    <property type="evidence" value="ECO:0007669"/>
    <property type="project" value="UniProtKB-SubCell"/>
</dbReference>
<dbReference type="Pfam" id="PF12698">
    <property type="entry name" value="ABC2_membrane_3"/>
    <property type="match status" value="2"/>
</dbReference>
<keyword evidence="6" id="KW-0067">ATP-binding</keyword>
<evidence type="ECO:0000256" key="8">
    <source>
        <dbReference type="ARBA" id="ARBA00023136"/>
    </source>
</evidence>
<feature type="transmembrane region" description="Helical" evidence="10">
    <location>
        <begin position="1457"/>
        <end position="1476"/>
    </location>
</feature>
<dbReference type="InterPro" id="IPR027417">
    <property type="entry name" value="P-loop_NTPase"/>
</dbReference>
<gene>
    <name evidence="13" type="primary">LOC116941141</name>
</gene>
<dbReference type="FunFam" id="3.40.50.300:FF:002470">
    <property type="entry name" value="ABC transporter, putative"/>
    <property type="match status" value="1"/>
</dbReference>
<evidence type="ECO:0000256" key="3">
    <source>
        <dbReference type="ARBA" id="ARBA00022692"/>
    </source>
</evidence>
<dbReference type="Proteomes" id="UP001318040">
    <property type="component" value="Chromosome 10"/>
</dbReference>
<feature type="transmembrane region" description="Helical" evidence="10">
    <location>
        <begin position="1019"/>
        <end position="1040"/>
    </location>
</feature>
<dbReference type="InterPro" id="IPR003593">
    <property type="entry name" value="AAA+_ATPase"/>
</dbReference>
<dbReference type="PANTHER" id="PTHR19229:SF113">
    <property type="entry name" value="ATP-BINDING CASSETTE SUB-FAMILY A MEMBER 13"/>
    <property type="match status" value="1"/>
</dbReference>
<feature type="domain" description="ABC transporter" evidence="11">
    <location>
        <begin position="601"/>
        <end position="834"/>
    </location>
</feature>
<evidence type="ECO:0000256" key="1">
    <source>
        <dbReference type="ARBA" id="ARBA00004141"/>
    </source>
</evidence>
<keyword evidence="5" id="KW-0547">Nucleotide-binding</keyword>
<reference evidence="13" key="1">
    <citation type="submission" date="2025-08" db="UniProtKB">
        <authorList>
            <consortium name="RefSeq"/>
        </authorList>
    </citation>
    <scope>IDENTIFICATION</scope>
    <source>
        <tissue evidence="13">Sperm</tissue>
    </source>
</reference>
<evidence type="ECO:0000256" key="2">
    <source>
        <dbReference type="ARBA" id="ARBA00022448"/>
    </source>
</evidence>
<evidence type="ECO:0000256" key="6">
    <source>
        <dbReference type="ARBA" id="ARBA00022840"/>
    </source>
</evidence>
<keyword evidence="4" id="KW-0677">Repeat</keyword>
<protein>
    <submittedName>
        <fullName evidence="13">LOW QUALITY PROTEIN: ATP-binding cassette sub-family A member 12-like</fullName>
    </submittedName>
</protein>
<dbReference type="CDD" id="cd03263">
    <property type="entry name" value="ABC_subfamily_A"/>
    <property type="match status" value="2"/>
</dbReference>
<evidence type="ECO:0000256" key="4">
    <source>
        <dbReference type="ARBA" id="ARBA00022737"/>
    </source>
</evidence>
<keyword evidence="2" id="KW-0813">Transport</keyword>
<keyword evidence="7 10" id="KW-1133">Transmembrane helix</keyword>
<dbReference type="InterPro" id="IPR013525">
    <property type="entry name" value="ABC2_TM"/>
</dbReference>
<keyword evidence="3 10" id="KW-0812">Transmembrane</keyword>
<dbReference type="Pfam" id="PF00005">
    <property type="entry name" value="ABC_tran"/>
    <property type="match status" value="2"/>
</dbReference>
<evidence type="ECO:0000313" key="12">
    <source>
        <dbReference type="Proteomes" id="UP001318040"/>
    </source>
</evidence>
<dbReference type="GO" id="GO:0016887">
    <property type="term" value="F:ATP hydrolysis activity"/>
    <property type="evidence" value="ECO:0007669"/>
    <property type="project" value="InterPro"/>
</dbReference>
<name>A0AAJ7SY76_PETMA</name>
<feature type="region of interest" description="Disordered" evidence="9">
    <location>
        <begin position="1"/>
        <end position="23"/>
    </location>
</feature>
<feature type="transmembrane region" description="Helical" evidence="10">
    <location>
        <begin position="430"/>
        <end position="451"/>
    </location>
</feature>
<feature type="transmembrane region" description="Helical" evidence="10">
    <location>
        <begin position="505"/>
        <end position="526"/>
    </location>
</feature>
<proteinExistence type="predicted"/>
<dbReference type="PROSITE" id="PS50893">
    <property type="entry name" value="ABC_TRANSPORTER_2"/>
    <property type="match status" value="2"/>
</dbReference>
<feature type="compositionally biased region" description="Polar residues" evidence="9">
    <location>
        <begin position="961"/>
        <end position="980"/>
    </location>
</feature>
<dbReference type="Pfam" id="PF23321">
    <property type="entry name" value="R1_ABCA1"/>
    <property type="match status" value="1"/>
</dbReference>
<dbReference type="SUPFAM" id="SSF52540">
    <property type="entry name" value="P-loop containing nucleoside triphosphate hydrolases"/>
    <property type="match status" value="2"/>
</dbReference>
<evidence type="ECO:0000256" key="5">
    <source>
        <dbReference type="ARBA" id="ARBA00022741"/>
    </source>
</evidence>
<feature type="transmembrane region" description="Helical" evidence="10">
    <location>
        <begin position="1368"/>
        <end position="1395"/>
    </location>
</feature>
<keyword evidence="12" id="KW-1185">Reference proteome</keyword>
<comment type="subcellular location">
    <subcellularLocation>
        <location evidence="1">Membrane</location>
        <topology evidence="1">Multi-pass membrane protein</topology>
    </subcellularLocation>
</comment>
<dbReference type="GO" id="GO:0005319">
    <property type="term" value="F:lipid transporter activity"/>
    <property type="evidence" value="ECO:0007669"/>
    <property type="project" value="TreeGrafter"/>
</dbReference>
<dbReference type="KEGG" id="pmrn:116941141"/>
<dbReference type="PROSITE" id="PS00211">
    <property type="entry name" value="ABC_TRANSPORTER_1"/>
    <property type="match status" value="1"/>
</dbReference>
<dbReference type="GO" id="GO:0140359">
    <property type="term" value="F:ABC-type transporter activity"/>
    <property type="evidence" value="ECO:0007669"/>
    <property type="project" value="InterPro"/>
</dbReference>
<feature type="transmembrane region" description="Helical" evidence="10">
    <location>
        <begin position="1407"/>
        <end position="1427"/>
    </location>
</feature>
<feature type="transmembrane region" description="Helical" evidence="10">
    <location>
        <begin position="397"/>
        <end position="418"/>
    </location>
</feature>
<feature type="transmembrane region" description="Helical" evidence="10">
    <location>
        <begin position="363"/>
        <end position="385"/>
    </location>
</feature>
<dbReference type="PANTHER" id="PTHR19229">
    <property type="entry name" value="ATP-BINDING CASSETTE TRANSPORTER SUBFAMILY A ABCA"/>
    <property type="match status" value="1"/>
</dbReference>
<dbReference type="InterPro" id="IPR017871">
    <property type="entry name" value="ABC_transporter-like_CS"/>
</dbReference>
<feature type="transmembrane region" description="Helical" evidence="10">
    <location>
        <begin position="1337"/>
        <end position="1356"/>
    </location>
</feature>
<evidence type="ECO:0000256" key="10">
    <source>
        <dbReference type="SAM" id="Phobius"/>
    </source>
</evidence>
<dbReference type="RefSeq" id="XP_032807762.1">
    <property type="nucleotide sequence ID" value="XM_032951871.1"/>
</dbReference>
<feature type="domain" description="ABC transporter" evidence="11">
    <location>
        <begin position="1527"/>
        <end position="1765"/>
    </location>
</feature>
<keyword evidence="8 10" id="KW-0472">Membrane</keyword>
<organism evidence="12 13">
    <name type="scientific">Petromyzon marinus</name>
    <name type="common">Sea lamprey</name>
    <dbReference type="NCBI Taxonomy" id="7757"/>
    <lineage>
        <taxon>Eukaryota</taxon>
        <taxon>Metazoa</taxon>
        <taxon>Chordata</taxon>
        <taxon>Craniata</taxon>
        <taxon>Vertebrata</taxon>
        <taxon>Cyclostomata</taxon>
        <taxon>Hyperoartia</taxon>
        <taxon>Petromyzontiformes</taxon>
        <taxon>Petromyzontidae</taxon>
        <taxon>Petromyzon</taxon>
    </lineage>
</organism>
<evidence type="ECO:0000256" key="7">
    <source>
        <dbReference type="ARBA" id="ARBA00022989"/>
    </source>
</evidence>
<dbReference type="FunFam" id="3.40.50.300:FF:000298">
    <property type="entry name" value="ATP-binding cassette sub-family A member 12"/>
    <property type="match status" value="1"/>
</dbReference>
<feature type="region of interest" description="Disordered" evidence="9">
    <location>
        <begin position="933"/>
        <end position="985"/>
    </location>
</feature>
<dbReference type="InterPro" id="IPR056264">
    <property type="entry name" value="R2_ABCA1-4-like"/>
</dbReference>
<dbReference type="GO" id="GO:0005524">
    <property type="term" value="F:ATP binding"/>
    <property type="evidence" value="ECO:0007669"/>
    <property type="project" value="UniProtKB-KW"/>
</dbReference>
<dbReference type="InterPro" id="IPR026082">
    <property type="entry name" value="ABCA"/>
</dbReference>
<sequence>MLADVRMVNLPTPSPSSSSSLSPEDFKAKYNIPNGTSPYCLDVYTDIIHSNNGEVIWRFLKPLMLGKILYTPRSAATELLIRTANSTFQKMGELSSYAQEWLDAMGNQNANLQIQQLGILKNALANPFVQGLIRSQLNINMTSFMQNLKSFEELGVQLTDTTMDNLKMLSTLMVNISSCVELNRFMPSDSVEELNTRAIGLNKENNLMASIIFHLPEAQDRSRRAVSNLPLATHLNYTLRLSIQNVMRTDYLRDLVWVPGPHTNQNYMYYTHAFLPIQDMLERAAISLYIGRNISEPALQVQPMPYPCYTDDSFLHSVGLMFPILFMIAWILTIASTVKFLVQEKELCQQEYMNIMGVRPASHFLSWLLQSCALLLLMVILLTVILKASGTLPSINWALLLALFLCFGISVLAMGYMLSACFTHTNVASLTACFIYLLSFFPFLALSSLTLKLTRWQKSLISAVLLSPTAFSYASQLMGHFEDQGIGVQWSNMYHSPLFGDDVSFAYLCWMLIIDTAIYFILGWYIRNVYPGTYGLARPFYFLFTVSYWQEVCCCGSRRRPMGYLVRNMAQESSADSKTDAKDGSMRPQLEAVPADLTAGVSLRSLTKQYSKGKKAALQDLSLDFYQDQITTLLGHNGAGKTTTMSLLMGLYEPSSGSVHVGGHDARTDMAEVRRQLGVCLQRDVLFPALNVHEHLLLYGRLKALDWSRQRLQQEVDTFLNDLGLYNHKDKLVGTLSGGMKRKLSIAIAFIGGSTTVILDEPTSGVDPCSRRSIWNLILKHRAGRTIILSTHHLDEAEVLSDRIAVLEHGKLRCCGSPQYLKEIYGQGLTLTLTKKSVTLGSRPPFDPERVVSLVRSGVAGAALKSGEDSSGNRNADMVFLLPAHSQNVLGQSFLVTLEENMEELGLSGYAISDTTLEEVFLKLVQEAEDQRLKDITNKSPEAESGSINSETAAPPDHTSPAASDTSDTVSLESEGSSQDSYEKHLVKKERVTGIHLLVRKTQALIYKRFHHWRRDVKGAAAQIVLPVILVALAMAFASMEPGVPEYPSLHLQPSLYSSASFFSLHNSSSASASSLASTLMKRAACLDQPPSRNNSCWANSPPTPWFPSVRGDESSCSCTSCKELCSAVQDMPSYMNVNPQLQIFNLSGEDVEEYLMGTTCQYLLKRYGGWSFGLPHSTTSDLEVVPDNRTLTKVWYNPEGYHALPAYVNSFNNLLLWDNLPDGEHPGDYRISVNSKPYAGQQLSQDMILQNLGDTGVAICILLGFSILTGSFATAVVRERITGSKRLQQISGVSPTFYWAVNFTYDMVSYTVTTGLCIAVIAAFHLPAYTDNSNLGAVSLLLILFGFASLPWMYLISGVFSEEEMAFVTYISINIILGVSTIISTFLVNFLYLSSDSQSLYNAYNIMRWLFLVFPQFCLGWGLVSLSKQRLMEDIMKLLGSDPQESSSFAMDITGWPFVALAVNGIVCFTLRLVLTDELIWKLSRWWRRKAVEPGQPELDTDVQAERSRVEEQSRVVDAATPDDTLQLVGLRKRYRLLNRSFTAVDGLHLGVSPNQCFGLLGVNGAGKTTTFKMLTGDIQPSGGDAIIRTQNGALLKMEKARRTGTLIGYCPQFDALDDLLTGWEHLYCYARIRGIPSHHIEQVSQELVTRLHLSLHADKLVKTYSGGTKRKLSTALALIGKPQLLLLDEPSSGMDPKSKRYLWKTITREVRGGCSVILTSHSMEECEALCDKLAIMVNGQFKCLGTLQHLKNRFGNGHMIKLRLSSGNSKVTEVTEFITSHFPGAYLKEQHISQLEFQVPSNAGKLSEIFIALEKEKESLSIQHYSISQTTLDQVFINFARQQIDMEEESSNADARPPVPTV</sequence>
<evidence type="ECO:0000313" key="13">
    <source>
        <dbReference type="RefSeq" id="XP_032807762.1"/>
    </source>
</evidence>
<dbReference type="Gene3D" id="3.40.50.300">
    <property type="entry name" value="P-loop containing nucleotide triphosphate hydrolases"/>
    <property type="match status" value="2"/>
</dbReference>